<evidence type="ECO:0000313" key="2">
    <source>
        <dbReference type="Proteomes" id="UP000006591"/>
    </source>
</evidence>
<name>A0A0E0IRK3_ORYNI</name>
<reference evidence="1" key="2">
    <citation type="submission" date="2018-04" db="EMBL/GenBank/DDBJ databases">
        <title>OnivRS2 (Oryza nivara Reference Sequence Version 2).</title>
        <authorList>
            <person name="Zhang J."/>
            <person name="Kudrna D."/>
            <person name="Lee S."/>
            <person name="Talag J."/>
            <person name="Rajasekar S."/>
            <person name="Welchert J."/>
            <person name="Hsing Y.-I."/>
            <person name="Wing R.A."/>
        </authorList>
    </citation>
    <scope>NUCLEOTIDE SEQUENCE [LARGE SCALE GENOMIC DNA]</scope>
</reference>
<dbReference type="AlphaFoldDB" id="A0A0E0IRK3"/>
<dbReference type="Proteomes" id="UP000006591">
    <property type="component" value="Chromosome 10"/>
</dbReference>
<proteinExistence type="predicted"/>
<dbReference type="HOGENOM" id="CLU_2675276_0_0_1"/>
<dbReference type="Gramene" id="ONIVA10G07980.1">
    <property type="protein sequence ID" value="ONIVA10G07980.1"/>
    <property type="gene ID" value="ONIVA10G07980"/>
</dbReference>
<accession>A0A0E0IRK3</accession>
<protein>
    <submittedName>
        <fullName evidence="1">Uncharacterized protein</fullName>
    </submittedName>
</protein>
<dbReference type="EnsemblPlants" id="ONIVA10G07980.1">
    <property type="protein sequence ID" value="ONIVA10G07980.1"/>
    <property type="gene ID" value="ONIVA10G07980"/>
</dbReference>
<organism evidence="1">
    <name type="scientific">Oryza nivara</name>
    <name type="common">Indian wild rice</name>
    <name type="synonym">Oryza sativa f. spontanea</name>
    <dbReference type="NCBI Taxonomy" id="4536"/>
    <lineage>
        <taxon>Eukaryota</taxon>
        <taxon>Viridiplantae</taxon>
        <taxon>Streptophyta</taxon>
        <taxon>Embryophyta</taxon>
        <taxon>Tracheophyta</taxon>
        <taxon>Spermatophyta</taxon>
        <taxon>Magnoliopsida</taxon>
        <taxon>Liliopsida</taxon>
        <taxon>Poales</taxon>
        <taxon>Poaceae</taxon>
        <taxon>BOP clade</taxon>
        <taxon>Oryzoideae</taxon>
        <taxon>Oryzeae</taxon>
        <taxon>Oryzinae</taxon>
        <taxon>Oryza</taxon>
    </lineage>
</organism>
<sequence length="75" mass="7717">MPLLLAAGISAVVPSHRPPSRPVVSFPLRTASSPRPVIAPSSRCTVARPPSYHGLKAAASLAPMSSGVDDLVSFI</sequence>
<keyword evidence="2" id="KW-1185">Reference proteome</keyword>
<reference evidence="1" key="1">
    <citation type="submission" date="2015-04" db="UniProtKB">
        <authorList>
            <consortium name="EnsemblPlants"/>
        </authorList>
    </citation>
    <scope>IDENTIFICATION</scope>
    <source>
        <strain evidence="1">SL10</strain>
    </source>
</reference>
<evidence type="ECO:0000313" key="1">
    <source>
        <dbReference type="EnsemblPlants" id="ONIVA10G07980.1"/>
    </source>
</evidence>